<proteinExistence type="predicted"/>
<sequence>MQISDEKPRSIRFAICRKIRKPGRRNFFFFSQSDLERHSYDRLVSRQLATCVCTDKPEICWLNYSCYRTAEFPSRNFRVFSPD</sequence>
<evidence type="ECO:0000313" key="2">
    <source>
        <dbReference type="Proteomes" id="UP001430953"/>
    </source>
</evidence>
<comment type="caution">
    <text evidence="1">The sequence shown here is derived from an EMBL/GenBank/DDBJ whole genome shotgun (WGS) entry which is preliminary data.</text>
</comment>
<evidence type="ECO:0000313" key="1">
    <source>
        <dbReference type="EMBL" id="KAL0117497.1"/>
    </source>
</evidence>
<name>A0AAW2FPZ5_9HYME</name>
<dbReference type="Proteomes" id="UP001430953">
    <property type="component" value="Unassembled WGS sequence"/>
</dbReference>
<accession>A0AAW2FPZ5</accession>
<keyword evidence="2" id="KW-1185">Reference proteome</keyword>
<gene>
    <name evidence="1" type="ORF">PUN28_010371</name>
</gene>
<dbReference type="EMBL" id="JADYXP020000009">
    <property type="protein sequence ID" value="KAL0117497.1"/>
    <property type="molecule type" value="Genomic_DNA"/>
</dbReference>
<reference evidence="1 2" key="1">
    <citation type="submission" date="2023-03" db="EMBL/GenBank/DDBJ databases">
        <title>High recombination rates correlate with genetic variation in Cardiocondyla obscurior ants.</title>
        <authorList>
            <person name="Errbii M."/>
        </authorList>
    </citation>
    <scope>NUCLEOTIDE SEQUENCE [LARGE SCALE GENOMIC DNA]</scope>
    <source>
        <strain evidence="1">Alpha-2009</strain>
        <tissue evidence="1">Whole body</tissue>
    </source>
</reference>
<dbReference type="AlphaFoldDB" id="A0AAW2FPZ5"/>
<protein>
    <submittedName>
        <fullName evidence="1">Uncharacterized protein</fullName>
    </submittedName>
</protein>
<organism evidence="1 2">
    <name type="scientific">Cardiocondyla obscurior</name>
    <dbReference type="NCBI Taxonomy" id="286306"/>
    <lineage>
        <taxon>Eukaryota</taxon>
        <taxon>Metazoa</taxon>
        <taxon>Ecdysozoa</taxon>
        <taxon>Arthropoda</taxon>
        <taxon>Hexapoda</taxon>
        <taxon>Insecta</taxon>
        <taxon>Pterygota</taxon>
        <taxon>Neoptera</taxon>
        <taxon>Endopterygota</taxon>
        <taxon>Hymenoptera</taxon>
        <taxon>Apocrita</taxon>
        <taxon>Aculeata</taxon>
        <taxon>Formicoidea</taxon>
        <taxon>Formicidae</taxon>
        <taxon>Myrmicinae</taxon>
        <taxon>Cardiocondyla</taxon>
    </lineage>
</organism>